<accession>A0AAV4QNL4</accession>
<evidence type="ECO:0000313" key="2">
    <source>
        <dbReference type="Proteomes" id="UP001054837"/>
    </source>
</evidence>
<name>A0AAV4QNL4_9ARAC</name>
<dbReference type="EMBL" id="BPLQ01004695">
    <property type="protein sequence ID" value="GIY09966.1"/>
    <property type="molecule type" value="Genomic_DNA"/>
</dbReference>
<proteinExistence type="predicted"/>
<gene>
    <name evidence="1" type="ORF">CDAR_448461</name>
</gene>
<dbReference type="Proteomes" id="UP001054837">
    <property type="component" value="Unassembled WGS sequence"/>
</dbReference>
<comment type="caution">
    <text evidence="1">The sequence shown here is derived from an EMBL/GenBank/DDBJ whole genome shotgun (WGS) entry which is preliminary data.</text>
</comment>
<organism evidence="1 2">
    <name type="scientific">Caerostris darwini</name>
    <dbReference type="NCBI Taxonomy" id="1538125"/>
    <lineage>
        <taxon>Eukaryota</taxon>
        <taxon>Metazoa</taxon>
        <taxon>Ecdysozoa</taxon>
        <taxon>Arthropoda</taxon>
        <taxon>Chelicerata</taxon>
        <taxon>Arachnida</taxon>
        <taxon>Araneae</taxon>
        <taxon>Araneomorphae</taxon>
        <taxon>Entelegynae</taxon>
        <taxon>Araneoidea</taxon>
        <taxon>Araneidae</taxon>
        <taxon>Caerostris</taxon>
    </lineage>
</organism>
<sequence>MIKINQLLINQKGCQRISYPFAESYVYMDVYYLLYESRISLAAARIVGFTANPANHQGGYFSLLCRISCLLHPSGSGTAHLNSDNAYLKDRNELFSRPLNGIFMPT</sequence>
<evidence type="ECO:0000313" key="1">
    <source>
        <dbReference type="EMBL" id="GIY09966.1"/>
    </source>
</evidence>
<protein>
    <submittedName>
        <fullName evidence="1">Uncharacterized protein</fullName>
    </submittedName>
</protein>
<reference evidence="1 2" key="1">
    <citation type="submission" date="2021-06" db="EMBL/GenBank/DDBJ databases">
        <title>Caerostris darwini draft genome.</title>
        <authorList>
            <person name="Kono N."/>
            <person name="Arakawa K."/>
        </authorList>
    </citation>
    <scope>NUCLEOTIDE SEQUENCE [LARGE SCALE GENOMIC DNA]</scope>
</reference>
<keyword evidence="2" id="KW-1185">Reference proteome</keyword>
<dbReference type="AlphaFoldDB" id="A0AAV4QNL4"/>